<dbReference type="HAMAP" id="MF_00993">
    <property type="entry name" value="MqnE"/>
    <property type="match status" value="1"/>
</dbReference>
<dbReference type="AlphaFoldDB" id="A0A424YGA5"/>
<dbReference type="SFLD" id="SFLDS00029">
    <property type="entry name" value="Radical_SAM"/>
    <property type="match status" value="1"/>
</dbReference>
<sequence length="365" mass="41331">MDTSINELRDKVKEGVRLSLEESLNLYEKDLLFLGELARRVKLKKTSRQIFFNVNRHINLTNVCISRCKFCAFGCDENDPQAYTMTLEEVFKTGRELPPHVTELHIVSALHPHLPFDYYLEVMRGLKEMNPEVHLQAFTAVEIDYFSQISGLSLEEVLKSLIEAGLGSLPGGGAEVFSPRVREAVCNKKASGERWLEIMETAHGLGLKTNATMLFGHIETLEERIKHLIQLRSLQDKTGGFQSFIPLPFHPHNTQLSHLKRTTGYEDLKMIALSRLILDNIPHIKSFWIMLGIPLAQLSLHFGADDLDGTVVEEKITHAAGAQTEQGISREELVRLIQEAGYIPVERDTLYNKIKVYGEEDQLAP</sequence>
<dbReference type="Proteomes" id="UP000285138">
    <property type="component" value="Unassembled WGS sequence"/>
</dbReference>
<comment type="cofactor">
    <cofactor evidence="6 7">
        <name>[4Fe-4S] cluster</name>
        <dbReference type="ChEBI" id="CHEBI:49883"/>
    </cofactor>
    <text evidence="6 7">Binds 1 [4Fe-4S] cluster. The cluster is coordinated with 3 cysteines and an exchangeable S-adenosyl-L-methionine.</text>
</comment>
<dbReference type="CDD" id="cd01335">
    <property type="entry name" value="Radical_SAM"/>
    <property type="match status" value="1"/>
</dbReference>
<dbReference type="InterPro" id="IPR034405">
    <property type="entry name" value="F420"/>
</dbReference>
<dbReference type="GO" id="GO:0102573">
    <property type="term" value="F:aminodeoxyfutalosine synthase activity"/>
    <property type="evidence" value="ECO:0007669"/>
    <property type="project" value="UniProtKB-EC"/>
</dbReference>
<dbReference type="EMBL" id="QZAA01000099">
    <property type="protein sequence ID" value="RQD76920.1"/>
    <property type="molecule type" value="Genomic_DNA"/>
</dbReference>
<feature type="domain" description="Radical SAM core" evidence="9">
    <location>
        <begin position="50"/>
        <end position="282"/>
    </location>
</feature>
<dbReference type="InterPro" id="IPR022432">
    <property type="entry name" value="MqnE"/>
</dbReference>
<dbReference type="PROSITE" id="PS51918">
    <property type="entry name" value="RADICAL_SAM"/>
    <property type="match status" value="1"/>
</dbReference>
<dbReference type="InterPro" id="IPR007197">
    <property type="entry name" value="rSAM"/>
</dbReference>
<evidence type="ECO:0000256" key="6">
    <source>
        <dbReference type="HAMAP-Rule" id="MF_00993"/>
    </source>
</evidence>
<dbReference type="NCBIfam" id="TIGR03700">
    <property type="entry name" value="mena_SCO4494"/>
    <property type="match status" value="1"/>
</dbReference>
<dbReference type="GO" id="GO:0009234">
    <property type="term" value="P:menaquinone biosynthetic process"/>
    <property type="evidence" value="ECO:0007669"/>
    <property type="project" value="UniProtKB-UniRule"/>
</dbReference>
<dbReference type="InterPro" id="IPR058240">
    <property type="entry name" value="rSAM_sf"/>
</dbReference>
<feature type="binding site" evidence="6 7">
    <location>
        <position position="64"/>
    </location>
    <ligand>
        <name>[4Fe-4S] cluster</name>
        <dbReference type="ChEBI" id="CHEBI:49883"/>
        <note>4Fe-4S-S-AdoMet</note>
    </ligand>
</feature>
<gene>
    <name evidence="6 10" type="primary">mqnE</name>
    <name evidence="10" type="ORF">D5R97_03430</name>
</gene>
<evidence type="ECO:0000256" key="8">
    <source>
        <dbReference type="PIRSR" id="PIRSR004762-2"/>
    </source>
</evidence>
<dbReference type="InterPro" id="IPR045567">
    <property type="entry name" value="CofH/MnqC-like_C"/>
</dbReference>
<organism evidence="10 11">
    <name type="scientific">Candidatus Syntrophonatronum acetioxidans</name>
    <dbReference type="NCBI Taxonomy" id="1795816"/>
    <lineage>
        <taxon>Bacteria</taxon>
        <taxon>Bacillati</taxon>
        <taxon>Bacillota</taxon>
        <taxon>Clostridia</taxon>
        <taxon>Eubacteriales</taxon>
        <taxon>Syntrophomonadaceae</taxon>
        <taxon>Candidatus Syntrophonatronum</taxon>
    </lineage>
</organism>
<dbReference type="InterPro" id="IPR006638">
    <property type="entry name" value="Elp3/MiaA/NifB-like_rSAM"/>
</dbReference>
<evidence type="ECO:0000256" key="3">
    <source>
        <dbReference type="ARBA" id="ARBA00022723"/>
    </source>
</evidence>
<evidence type="ECO:0000256" key="5">
    <source>
        <dbReference type="ARBA" id="ARBA00023014"/>
    </source>
</evidence>
<comment type="pathway">
    <text evidence="6">Quinol/quinone metabolism; menaquinone biosynthesis.</text>
</comment>
<proteinExistence type="inferred from homology"/>
<evidence type="ECO:0000313" key="11">
    <source>
        <dbReference type="Proteomes" id="UP000285138"/>
    </source>
</evidence>
<keyword evidence="6" id="KW-0474">Menaquinone biosynthesis</keyword>
<dbReference type="PANTHER" id="PTHR43076:SF7">
    <property type="entry name" value="AMINODEOXYFUTALOSINE SYNTHASE"/>
    <property type="match status" value="1"/>
</dbReference>
<keyword evidence="4 6" id="KW-0408">Iron</keyword>
<dbReference type="InterPro" id="IPR020050">
    <property type="entry name" value="FO_synthase_su2"/>
</dbReference>
<comment type="function">
    <text evidence="6">Radical SAM enzyme that catalyzes the addition of the adenosyl radical to the double bond of 3-[(1-carboxyvinyl)oxy]benzoate, leading to aminodeoxyfutalosine (AFL), a key intermediate in the formation of menaquinone (MK, vitamin K2) from chorismate.</text>
</comment>
<dbReference type="GO" id="GO:0044689">
    <property type="term" value="F:7,8-didemethyl-8-hydroxy-5-deazariboflavin synthase activity"/>
    <property type="evidence" value="ECO:0007669"/>
    <property type="project" value="TreeGrafter"/>
</dbReference>
<dbReference type="UniPathway" id="UPA00079"/>
<feature type="binding site" evidence="6 7">
    <location>
        <position position="68"/>
    </location>
    <ligand>
        <name>[4Fe-4S] cluster</name>
        <dbReference type="ChEBI" id="CHEBI:49883"/>
        <note>4Fe-4S-S-AdoMet</note>
    </ligand>
</feature>
<name>A0A424YGA5_9FIRM</name>
<dbReference type="InterPro" id="IPR013785">
    <property type="entry name" value="Aldolase_TIM"/>
</dbReference>
<dbReference type="PANTHER" id="PTHR43076">
    <property type="entry name" value="FO SYNTHASE (COFH)"/>
    <property type="match status" value="1"/>
</dbReference>
<keyword evidence="1 6" id="KW-0004">4Fe-4S</keyword>
<evidence type="ECO:0000256" key="7">
    <source>
        <dbReference type="PIRSR" id="PIRSR004762-1"/>
    </source>
</evidence>
<feature type="binding site" evidence="8">
    <location>
        <position position="70"/>
    </location>
    <ligand>
        <name>S-adenosyl-L-methionine</name>
        <dbReference type="ChEBI" id="CHEBI:59789"/>
    </ligand>
</feature>
<comment type="caution">
    <text evidence="10">The sequence shown here is derived from an EMBL/GenBank/DDBJ whole genome shotgun (WGS) entry which is preliminary data.</text>
</comment>
<evidence type="ECO:0000313" key="10">
    <source>
        <dbReference type="EMBL" id="RQD76920.1"/>
    </source>
</evidence>
<feature type="binding site" evidence="6 7">
    <location>
        <position position="71"/>
    </location>
    <ligand>
        <name>[4Fe-4S] cluster</name>
        <dbReference type="ChEBI" id="CHEBI:49883"/>
        <note>4Fe-4S-S-AdoMet</note>
    </ligand>
</feature>
<dbReference type="SFLD" id="SFLDF00342">
    <property type="entry name" value="cyclic_dehypoxanthine_futalosi"/>
    <property type="match status" value="1"/>
</dbReference>
<dbReference type="SFLD" id="SFLDG01064">
    <property type="entry name" value="F420__menaquinone_cofactor_bio"/>
    <property type="match status" value="1"/>
</dbReference>
<dbReference type="Gene3D" id="3.20.20.70">
    <property type="entry name" value="Aldolase class I"/>
    <property type="match status" value="1"/>
</dbReference>
<evidence type="ECO:0000256" key="4">
    <source>
        <dbReference type="ARBA" id="ARBA00023004"/>
    </source>
</evidence>
<keyword evidence="2 6" id="KW-0949">S-adenosyl-L-methionine</keyword>
<dbReference type="Pfam" id="PF19288">
    <property type="entry name" value="CofH_C"/>
    <property type="match status" value="1"/>
</dbReference>
<reference evidence="10 11" key="1">
    <citation type="submission" date="2018-08" db="EMBL/GenBank/DDBJ databases">
        <title>The metabolism and importance of syntrophic acetate oxidation coupled to methane or sulfide production in haloalkaline environments.</title>
        <authorList>
            <person name="Timmers P.H.A."/>
            <person name="Vavourakis C.D."/>
            <person name="Sorokin D.Y."/>
            <person name="Sinninghe Damste J.S."/>
            <person name="Muyzer G."/>
            <person name="Stams A.J.M."/>
            <person name="Plugge C.M."/>
        </authorList>
    </citation>
    <scope>NUCLEOTIDE SEQUENCE [LARGE SCALE GENOMIC DNA]</scope>
    <source>
        <strain evidence="10">MSAO_Bac1</strain>
    </source>
</reference>
<comment type="catalytic activity">
    <reaction evidence="6">
        <text>3-[(1-carboxyvinyl)-oxy]benzoate + S-adenosyl-L-methionine + H2O = 6-amino-6-deoxyfutalosine + hydrogencarbonate + L-methionine + H(+)</text>
        <dbReference type="Rhea" id="RHEA:33075"/>
        <dbReference type="ChEBI" id="CHEBI:15377"/>
        <dbReference type="ChEBI" id="CHEBI:15378"/>
        <dbReference type="ChEBI" id="CHEBI:17544"/>
        <dbReference type="ChEBI" id="CHEBI:57844"/>
        <dbReference type="ChEBI" id="CHEBI:59789"/>
        <dbReference type="ChEBI" id="CHEBI:64286"/>
        <dbReference type="ChEBI" id="CHEBI:76981"/>
        <dbReference type="EC" id="2.5.1.120"/>
    </reaction>
</comment>
<evidence type="ECO:0000256" key="2">
    <source>
        <dbReference type="ARBA" id="ARBA00022691"/>
    </source>
</evidence>
<dbReference type="SFLD" id="SFLDF00343">
    <property type="entry name" value="aminofutalosine_synthase_(mqnE"/>
    <property type="match status" value="1"/>
</dbReference>
<dbReference type="PIRSF" id="PIRSF004762">
    <property type="entry name" value="CHP00423"/>
    <property type="match status" value="1"/>
</dbReference>
<protein>
    <recommendedName>
        <fullName evidence="6">Aminodeoxyfutalosine synthase</fullName>
        <shortName evidence="6">AFL synthase</shortName>
        <shortName evidence="6">Aminofutalosine synthase</shortName>
        <ecNumber evidence="6">2.5.1.120</ecNumber>
    </recommendedName>
    <alternativeName>
        <fullName evidence="6">Menaquinone biosynthetic enzyme MqnE</fullName>
    </alternativeName>
</protein>
<dbReference type="SMART" id="SM00729">
    <property type="entry name" value="Elp3"/>
    <property type="match status" value="1"/>
</dbReference>
<feature type="binding site" evidence="8">
    <location>
        <position position="175"/>
    </location>
    <ligand>
        <name>S-adenosyl-L-methionine</name>
        <dbReference type="ChEBI" id="CHEBI:59789"/>
    </ligand>
</feature>
<dbReference type="NCBIfam" id="TIGR00423">
    <property type="entry name" value="CofH family radical SAM protein"/>
    <property type="match status" value="1"/>
</dbReference>
<evidence type="ECO:0000259" key="9">
    <source>
        <dbReference type="PROSITE" id="PS51918"/>
    </source>
</evidence>
<keyword evidence="3 6" id="KW-0479">Metal-binding</keyword>
<dbReference type="EC" id="2.5.1.120" evidence="6"/>
<dbReference type="SUPFAM" id="SSF102114">
    <property type="entry name" value="Radical SAM enzymes"/>
    <property type="match status" value="1"/>
</dbReference>
<evidence type="ECO:0000256" key="1">
    <source>
        <dbReference type="ARBA" id="ARBA00022485"/>
    </source>
</evidence>
<keyword evidence="6" id="KW-0808">Transferase</keyword>
<dbReference type="SFLD" id="SFLDG01389">
    <property type="entry name" value="menaquinone_synthsis_involved"/>
    <property type="match status" value="1"/>
</dbReference>
<comment type="similarity">
    <text evidence="6">Belongs to the radical SAM superfamily. MqnE family.</text>
</comment>
<dbReference type="GO" id="GO:0051539">
    <property type="term" value="F:4 iron, 4 sulfur cluster binding"/>
    <property type="evidence" value="ECO:0007669"/>
    <property type="project" value="UniProtKB-KW"/>
</dbReference>
<dbReference type="GO" id="GO:0005506">
    <property type="term" value="F:iron ion binding"/>
    <property type="evidence" value="ECO:0007669"/>
    <property type="project" value="UniProtKB-UniRule"/>
</dbReference>
<keyword evidence="5 6" id="KW-0411">Iron-sulfur</keyword>
<accession>A0A424YGA5</accession>
<dbReference type="Pfam" id="PF04055">
    <property type="entry name" value="Radical_SAM"/>
    <property type="match status" value="1"/>
</dbReference>